<feature type="compositionally biased region" description="Polar residues" evidence="1">
    <location>
        <begin position="179"/>
        <end position="189"/>
    </location>
</feature>
<sequence length="210" mass="23176">MFDGFAFDGERNLSGNGWIAGRHSKRQPIYGRLRSEGDARARLCGLRADGNLNGQRLCHAMHRQFARDANPMLVDLFNRLRHEVDHGEARGVEEGVATQDVAEQGGSSVDRLSLHMETDAAQRRMLEVDRDASVKSAELAFSAGKADRIDGKGDVSLSRINQPFVDPRGAGGGDHGNQRQRGNHPSQMSCREGRSFVGVHHKTKKHARRS</sequence>
<gene>
    <name evidence="2" type="ORF">MPC4_10340</name>
</gene>
<organism evidence="2 3">
    <name type="scientific">Methylocella tundrae</name>
    <dbReference type="NCBI Taxonomy" id="227605"/>
    <lineage>
        <taxon>Bacteria</taxon>
        <taxon>Pseudomonadati</taxon>
        <taxon>Pseudomonadota</taxon>
        <taxon>Alphaproteobacteria</taxon>
        <taxon>Hyphomicrobiales</taxon>
        <taxon>Beijerinckiaceae</taxon>
        <taxon>Methylocella</taxon>
    </lineage>
</organism>
<evidence type="ECO:0000256" key="1">
    <source>
        <dbReference type="SAM" id="MobiDB-lite"/>
    </source>
</evidence>
<proteinExistence type="predicted"/>
<reference evidence="2 3" key="1">
    <citation type="submission" date="2019-05" db="EMBL/GenBank/DDBJ databases">
        <authorList>
            <person name="Farhan Ul Haque M."/>
        </authorList>
    </citation>
    <scope>NUCLEOTIDE SEQUENCE [LARGE SCALE GENOMIC DNA]</scope>
    <source>
        <strain evidence="2">2</strain>
    </source>
</reference>
<dbReference type="EMBL" id="CABFMQ020000001">
    <property type="protein sequence ID" value="VTZ48390.1"/>
    <property type="molecule type" value="Genomic_DNA"/>
</dbReference>
<comment type="caution">
    <text evidence="2">The sequence shown here is derived from an EMBL/GenBank/DDBJ whole genome shotgun (WGS) entry which is preliminary data.</text>
</comment>
<feature type="compositionally biased region" description="Basic residues" evidence="1">
    <location>
        <begin position="199"/>
        <end position="210"/>
    </location>
</feature>
<keyword evidence="3" id="KW-1185">Reference proteome</keyword>
<evidence type="ECO:0000313" key="2">
    <source>
        <dbReference type="EMBL" id="VTZ48390.1"/>
    </source>
</evidence>
<protein>
    <submittedName>
        <fullName evidence="2">Uncharacterized protein</fullName>
    </submittedName>
</protein>
<dbReference type="Proteomes" id="UP000485880">
    <property type="component" value="Unassembled WGS sequence"/>
</dbReference>
<accession>A0A8B6M2C5</accession>
<feature type="region of interest" description="Disordered" evidence="1">
    <location>
        <begin position="148"/>
        <end position="210"/>
    </location>
</feature>
<name>A0A8B6M2C5_METTU</name>
<evidence type="ECO:0000313" key="3">
    <source>
        <dbReference type="Proteomes" id="UP000485880"/>
    </source>
</evidence>
<dbReference type="AlphaFoldDB" id="A0A8B6M2C5"/>